<reference evidence="2" key="2">
    <citation type="submission" date="2025-08" db="UniProtKB">
        <authorList>
            <consortium name="Ensembl"/>
        </authorList>
    </citation>
    <scope>IDENTIFICATION</scope>
</reference>
<name>A0AAZ1Y1S6_OREAU</name>
<evidence type="ECO:0000259" key="1">
    <source>
        <dbReference type="PROSITE" id="PS50844"/>
    </source>
</evidence>
<dbReference type="InterPro" id="IPR006190">
    <property type="entry name" value="SAF_AFP_Neu5Ac"/>
</dbReference>
<evidence type="ECO:0000313" key="3">
    <source>
        <dbReference type="Proteomes" id="UP000472276"/>
    </source>
</evidence>
<dbReference type="Gene3D" id="3.90.1210.10">
    <property type="entry name" value="Antifreeze-like/N-acetylneuraminic acid synthase C-terminal domain"/>
    <property type="match status" value="1"/>
</dbReference>
<dbReference type="PROSITE" id="PS50844">
    <property type="entry name" value="AFP_LIKE"/>
    <property type="match status" value="1"/>
</dbReference>
<feature type="domain" description="AFP-like" evidence="1">
    <location>
        <begin position="12"/>
        <end position="55"/>
    </location>
</feature>
<proteinExistence type="predicted"/>
<evidence type="ECO:0000313" key="2">
    <source>
        <dbReference type="Ensembl" id="ENSOABP00000073794.1"/>
    </source>
</evidence>
<dbReference type="SUPFAM" id="SSF51269">
    <property type="entry name" value="AFP III-like domain"/>
    <property type="match status" value="1"/>
</dbReference>
<organism evidence="2 3">
    <name type="scientific">Oreochromis aureus</name>
    <name type="common">Israeli tilapia</name>
    <name type="synonym">Chromis aureus</name>
    <dbReference type="NCBI Taxonomy" id="47969"/>
    <lineage>
        <taxon>Eukaryota</taxon>
        <taxon>Metazoa</taxon>
        <taxon>Chordata</taxon>
        <taxon>Craniata</taxon>
        <taxon>Vertebrata</taxon>
        <taxon>Euteleostomi</taxon>
        <taxon>Actinopterygii</taxon>
        <taxon>Neopterygii</taxon>
        <taxon>Teleostei</taxon>
        <taxon>Neoteleostei</taxon>
        <taxon>Acanthomorphata</taxon>
        <taxon>Ovalentaria</taxon>
        <taxon>Cichlomorphae</taxon>
        <taxon>Cichliformes</taxon>
        <taxon>Cichlidae</taxon>
        <taxon>African cichlids</taxon>
        <taxon>Pseudocrenilabrinae</taxon>
        <taxon>Oreochromini</taxon>
        <taxon>Oreochromis</taxon>
    </lineage>
</organism>
<keyword evidence="3" id="KW-1185">Reference proteome</keyword>
<reference evidence="2" key="3">
    <citation type="submission" date="2025-09" db="UniProtKB">
        <authorList>
            <consortium name="Ensembl"/>
        </authorList>
    </citation>
    <scope>IDENTIFICATION</scope>
</reference>
<dbReference type="AlphaFoldDB" id="A0AAZ1Y1S6"/>
<sequence length="71" mass="7802">QGFIIFDGLLPLLKSKVAISKGTVLCLHMFAVKVGEPKGIPPENMQNLVGKKIKNKNISKTVEKRQADREG</sequence>
<dbReference type="Ensembl" id="ENSOABT00000063131.1">
    <property type="protein sequence ID" value="ENSOABP00000073794.1"/>
    <property type="gene ID" value="ENSOABG00000038338.1"/>
</dbReference>
<reference evidence="3" key="1">
    <citation type="submission" date="2020-03" db="EMBL/GenBank/DDBJ databases">
        <title>Evolution of repeat sequences and sex chromosomes of tilapia species revealed by chromosome-level genomes.</title>
        <authorList>
            <person name="Xu L."/>
            <person name="Tao W."/>
            <person name="Wang D."/>
            <person name="Zhou Q."/>
        </authorList>
    </citation>
    <scope>NUCLEOTIDE SEQUENCE [LARGE SCALE GENOMIC DNA]</scope>
    <source>
        <strain evidence="3">Israel</strain>
    </source>
</reference>
<dbReference type="InterPro" id="IPR036732">
    <property type="entry name" value="AFP_Neu5c_C_sf"/>
</dbReference>
<accession>A0AAZ1Y1S6</accession>
<dbReference type="Proteomes" id="UP000472276">
    <property type="component" value="Unassembled WGS sequence"/>
</dbReference>
<protein>
    <recommendedName>
        <fullName evidence="1">AFP-like domain-containing protein</fullName>
    </recommendedName>
</protein>